<dbReference type="EMBL" id="MLJW01000014">
    <property type="protein sequence ID" value="OIR13516.1"/>
    <property type="molecule type" value="Genomic_DNA"/>
</dbReference>
<evidence type="ECO:0000259" key="3">
    <source>
        <dbReference type="PROSITE" id="PS50173"/>
    </source>
</evidence>
<keyword evidence="4" id="KW-0548">Nucleotidyltransferase</keyword>
<dbReference type="GO" id="GO:0005829">
    <property type="term" value="C:cytosol"/>
    <property type="evidence" value="ECO:0007669"/>
    <property type="project" value="TreeGrafter"/>
</dbReference>
<dbReference type="SUPFAM" id="SSF56672">
    <property type="entry name" value="DNA/RNA polymerases"/>
    <property type="match status" value="1"/>
</dbReference>
<feature type="region of interest" description="Disordered" evidence="2">
    <location>
        <begin position="246"/>
        <end position="265"/>
    </location>
</feature>
<dbReference type="HAMAP" id="MF_01113">
    <property type="entry name" value="DNApol_IV"/>
    <property type="match status" value="1"/>
</dbReference>
<dbReference type="InterPro" id="IPR043128">
    <property type="entry name" value="Rev_trsase/Diguanyl_cyclase"/>
</dbReference>
<dbReference type="InterPro" id="IPR050116">
    <property type="entry name" value="DNA_polymerase-Y"/>
</dbReference>
<dbReference type="InterPro" id="IPR024728">
    <property type="entry name" value="PolY_HhH_motif"/>
</dbReference>
<protein>
    <submittedName>
        <fullName evidence="4">DNA polymerase IV</fullName>
        <ecNumber evidence="4">2.7.7.7</ecNumber>
    </submittedName>
</protein>
<dbReference type="AlphaFoldDB" id="A0A1J5TIJ1"/>
<comment type="similarity">
    <text evidence="1">Belongs to the DNA polymerase type-Y family.</text>
</comment>
<evidence type="ECO:0000256" key="1">
    <source>
        <dbReference type="ARBA" id="ARBA00010945"/>
    </source>
</evidence>
<dbReference type="Pfam" id="PF00817">
    <property type="entry name" value="IMS"/>
    <property type="match status" value="1"/>
</dbReference>
<evidence type="ECO:0000313" key="4">
    <source>
        <dbReference type="EMBL" id="OIR13516.1"/>
    </source>
</evidence>
<dbReference type="PANTHER" id="PTHR11076:SF33">
    <property type="entry name" value="DNA POLYMERASE KAPPA"/>
    <property type="match status" value="1"/>
</dbReference>
<dbReference type="GO" id="GO:0006281">
    <property type="term" value="P:DNA repair"/>
    <property type="evidence" value="ECO:0007669"/>
    <property type="project" value="InterPro"/>
</dbReference>
<dbReference type="Pfam" id="PF11798">
    <property type="entry name" value="IMS_HHH"/>
    <property type="match status" value="1"/>
</dbReference>
<dbReference type="InterPro" id="IPR017961">
    <property type="entry name" value="DNA_pol_Y-fam_little_finger"/>
</dbReference>
<reference evidence="4" key="1">
    <citation type="submission" date="2016-10" db="EMBL/GenBank/DDBJ databases">
        <title>Sequence of Gallionella enrichment culture.</title>
        <authorList>
            <person name="Poehlein A."/>
            <person name="Muehling M."/>
            <person name="Daniel R."/>
        </authorList>
    </citation>
    <scope>NUCLEOTIDE SEQUENCE</scope>
</reference>
<dbReference type="InterPro" id="IPR022880">
    <property type="entry name" value="DNApol_IV"/>
</dbReference>
<dbReference type="PANTHER" id="PTHR11076">
    <property type="entry name" value="DNA REPAIR POLYMERASE UMUC / TRANSFERASE FAMILY MEMBER"/>
    <property type="match status" value="1"/>
</dbReference>
<feature type="domain" description="UmuC" evidence="3">
    <location>
        <begin position="24"/>
        <end position="204"/>
    </location>
</feature>
<dbReference type="Gene3D" id="3.30.1490.100">
    <property type="entry name" value="DNA polymerase, Y-family, little finger domain"/>
    <property type="match status" value="1"/>
</dbReference>
<dbReference type="InterPro" id="IPR043502">
    <property type="entry name" value="DNA/RNA_pol_sf"/>
</dbReference>
<dbReference type="PROSITE" id="PS50173">
    <property type="entry name" value="UMUC"/>
    <property type="match status" value="1"/>
</dbReference>
<dbReference type="Pfam" id="PF11799">
    <property type="entry name" value="IMS_C"/>
    <property type="match status" value="1"/>
</dbReference>
<dbReference type="EC" id="2.7.7.7" evidence="4"/>
<comment type="caution">
    <text evidence="4">The sequence shown here is derived from an EMBL/GenBank/DDBJ whole genome shotgun (WGS) entry which is preliminary data.</text>
</comment>
<dbReference type="GO" id="GO:0042276">
    <property type="term" value="P:error-prone translesion synthesis"/>
    <property type="evidence" value="ECO:0007669"/>
    <property type="project" value="TreeGrafter"/>
</dbReference>
<proteinExistence type="inferred from homology"/>
<dbReference type="GO" id="GO:0003887">
    <property type="term" value="F:DNA-directed DNA polymerase activity"/>
    <property type="evidence" value="ECO:0007669"/>
    <property type="project" value="UniProtKB-EC"/>
</dbReference>
<organism evidence="4">
    <name type="scientific">mine drainage metagenome</name>
    <dbReference type="NCBI Taxonomy" id="410659"/>
    <lineage>
        <taxon>unclassified sequences</taxon>
        <taxon>metagenomes</taxon>
        <taxon>ecological metagenomes</taxon>
    </lineage>
</organism>
<dbReference type="SUPFAM" id="SSF100879">
    <property type="entry name" value="Lesion bypass DNA polymerase (Y-family), little finger domain"/>
    <property type="match status" value="1"/>
</dbReference>
<dbReference type="Gene3D" id="3.30.70.270">
    <property type="match status" value="1"/>
</dbReference>
<name>A0A1J5TIJ1_9ZZZZ</name>
<accession>A0A1J5TIJ1</accession>
<keyword evidence="4" id="KW-0808">Transferase</keyword>
<dbReference type="Gene3D" id="3.40.1170.60">
    <property type="match status" value="1"/>
</dbReference>
<evidence type="ECO:0000256" key="2">
    <source>
        <dbReference type="SAM" id="MobiDB-lite"/>
    </source>
</evidence>
<dbReference type="InterPro" id="IPR001126">
    <property type="entry name" value="UmuC"/>
</dbReference>
<dbReference type="GO" id="GO:0003684">
    <property type="term" value="F:damaged DNA binding"/>
    <property type="evidence" value="ECO:0007669"/>
    <property type="project" value="InterPro"/>
</dbReference>
<dbReference type="CDD" id="cd03586">
    <property type="entry name" value="PolY_Pol_IV_kappa"/>
    <property type="match status" value="1"/>
</dbReference>
<dbReference type="InterPro" id="IPR036775">
    <property type="entry name" value="DNA_pol_Y-fam_lit_finger_sf"/>
</dbReference>
<gene>
    <name evidence="4" type="primary">dinB_4</name>
    <name evidence="4" type="ORF">GALL_53330</name>
</gene>
<sequence>MRRVVCRRENRVLPMGGTARFPTIAHLDADAFFVSVEQALNPALRGTKCAVGGRERGIISSASYEARACGVYTPMPTVRALKVCPDLILIPHSSGNYGRVSRQMFDLCETLTPLVQRNSIDEGYLDLGPCGHRTEESLVAAVRGLQARIWTDLQIPVSLGLAANKLVAQIASKLRKPRGFVIVPPGTEADFLAPLPVGKLPGVGVKTEEVFKARGVNLVSDLFRLSEEELGVLAGNGWRGLLAAARGEDDRPVETEDDDAKSYSQQETFGTDVSDFGQVERVAKGMLDELMAKVRADGKRVRTITVKVRYPDFEHASHSRSLAEASDLEAPFVAPLAECLRAAWKLRRPLRLVSVKLSSVEDGGGQLDLFPGDDEKRRRLAAAVDALNRGTGSRAVVHGHQLAKRRRSD</sequence>
<dbReference type="GO" id="GO:0009432">
    <property type="term" value="P:SOS response"/>
    <property type="evidence" value="ECO:0007669"/>
    <property type="project" value="TreeGrafter"/>
</dbReference>
<dbReference type="Gene3D" id="1.10.150.20">
    <property type="entry name" value="5' to 3' exonuclease, C-terminal subdomain"/>
    <property type="match status" value="1"/>
</dbReference>